<evidence type="ECO:0000313" key="2">
    <source>
        <dbReference type="Proteomes" id="UP001055879"/>
    </source>
</evidence>
<gene>
    <name evidence="1" type="ORF">L6452_08525</name>
</gene>
<dbReference type="EMBL" id="CM042049">
    <property type="protein sequence ID" value="KAI3746104.1"/>
    <property type="molecule type" value="Genomic_DNA"/>
</dbReference>
<comment type="caution">
    <text evidence="1">The sequence shown here is derived from an EMBL/GenBank/DDBJ whole genome shotgun (WGS) entry which is preliminary data.</text>
</comment>
<dbReference type="Proteomes" id="UP001055879">
    <property type="component" value="Linkage Group LG03"/>
</dbReference>
<keyword evidence="2" id="KW-1185">Reference proteome</keyword>
<protein>
    <submittedName>
        <fullName evidence="1">Uncharacterized protein</fullName>
    </submittedName>
</protein>
<reference evidence="2" key="1">
    <citation type="journal article" date="2022" name="Mol. Ecol. Resour.">
        <title>The genomes of chicory, endive, great burdock and yacon provide insights into Asteraceae palaeo-polyploidization history and plant inulin production.</title>
        <authorList>
            <person name="Fan W."/>
            <person name="Wang S."/>
            <person name="Wang H."/>
            <person name="Wang A."/>
            <person name="Jiang F."/>
            <person name="Liu H."/>
            <person name="Zhao H."/>
            <person name="Xu D."/>
            <person name="Zhang Y."/>
        </authorList>
    </citation>
    <scope>NUCLEOTIDE SEQUENCE [LARGE SCALE GENOMIC DNA]</scope>
    <source>
        <strain evidence="2">cv. Niubang</strain>
    </source>
</reference>
<organism evidence="1 2">
    <name type="scientific">Arctium lappa</name>
    <name type="common">Greater burdock</name>
    <name type="synonym">Lappa major</name>
    <dbReference type="NCBI Taxonomy" id="4217"/>
    <lineage>
        <taxon>Eukaryota</taxon>
        <taxon>Viridiplantae</taxon>
        <taxon>Streptophyta</taxon>
        <taxon>Embryophyta</taxon>
        <taxon>Tracheophyta</taxon>
        <taxon>Spermatophyta</taxon>
        <taxon>Magnoliopsida</taxon>
        <taxon>eudicotyledons</taxon>
        <taxon>Gunneridae</taxon>
        <taxon>Pentapetalae</taxon>
        <taxon>asterids</taxon>
        <taxon>campanulids</taxon>
        <taxon>Asterales</taxon>
        <taxon>Asteraceae</taxon>
        <taxon>Carduoideae</taxon>
        <taxon>Cardueae</taxon>
        <taxon>Arctiinae</taxon>
        <taxon>Arctium</taxon>
    </lineage>
</organism>
<evidence type="ECO:0000313" key="1">
    <source>
        <dbReference type="EMBL" id="KAI3746104.1"/>
    </source>
</evidence>
<proteinExistence type="predicted"/>
<name>A0ACB9DHI8_ARCLA</name>
<sequence>MKKTKPPPSDDAPADKNRPTAERLTALLIHHSRPPPTTTKIVVDVVADTNPDSQCCEIIRFSSASWVSSSPSLIPSMTSFPEGAKDSAGTSDVGCADGADD</sequence>
<reference evidence="1 2" key="2">
    <citation type="journal article" date="2022" name="Mol. Ecol. Resour.">
        <title>The genomes of chicory, endive, great burdock and yacon provide insights into Asteraceae paleo-polyploidization history and plant inulin production.</title>
        <authorList>
            <person name="Fan W."/>
            <person name="Wang S."/>
            <person name="Wang H."/>
            <person name="Wang A."/>
            <person name="Jiang F."/>
            <person name="Liu H."/>
            <person name="Zhao H."/>
            <person name="Xu D."/>
            <person name="Zhang Y."/>
        </authorList>
    </citation>
    <scope>NUCLEOTIDE SEQUENCE [LARGE SCALE GENOMIC DNA]</scope>
    <source>
        <strain evidence="2">cv. Niubang</strain>
    </source>
</reference>
<accession>A0ACB9DHI8</accession>